<dbReference type="CDD" id="cd01428">
    <property type="entry name" value="ADK"/>
    <property type="match status" value="1"/>
</dbReference>
<dbReference type="PANTHER" id="PTHR23359">
    <property type="entry name" value="NUCLEOTIDE KINASE"/>
    <property type="match status" value="1"/>
</dbReference>
<evidence type="ECO:0000256" key="2">
    <source>
        <dbReference type="ARBA" id="ARBA00022727"/>
    </source>
</evidence>
<evidence type="ECO:0000256" key="4">
    <source>
        <dbReference type="ARBA" id="ARBA00022777"/>
    </source>
</evidence>
<evidence type="ECO:0000256" key="1">
    <source>
        <dbReference type="ARBA" id="ARBA00022679"/>
    </source>
</evidence>
<evidence type="ECO:0000256" key="6">
    <source>
        <dbReference type="RuleBase" id="RU003331"/>
    </source>
</evidence>
<dbReference type="EMBL" id="LCKS01000003">
    <property type="protein sequence ID" value="KKU03178.1"/>
    <property type="molecule type" value="Genomic_DNA"/>
</dbReference>
<comment type="catalytic activity">
    <reaction evidence="6">
        <text>AMP + ATP = 2 ADP</text>
        <dbReference type="Rhea" id="RHEA:12973"/>
        <dbReference type="ChEBI" id="CHEBI:30616"/>
        <dbReference type="ChEBI" id="CHEBI:456215"/>
        <dbReference type="ChEBI" id="CHEBI:456216"/>
        <dbReference type="EC" id="2.7.4.3"/>
    </reaction>
</comment>
<comment type="subunit">
    <text evidence="6">Monomer.</text>
</comment>
<accession>A0A0G1PCQ2</accession>
<organism evidence="7 8">
    <name type="scientific">Candidatus Amesbacteria bacterium GW2011_GWC2_45_19</name>
    <dbReference type="NCBI Taxonomy" id="1618366"/>
    <lineage>
        <taxon>Bacteria</taxon>
        <taxon>Candidatus Amesiibacteriota</taxon>
    </lineage>
</organism>
<evidence type="ECO:0000256" key="3">
    <source>
        <dbReference type="ARBA" id="ARBA00022741"/>
    </source>
</evidence>
<comment type="subcellular location">
    <subcellularLocation>
        <location evidence="6">Cytoplasm</location>
    </subcellularLocation>
</comment>
<sequence>MERKTIFHFIYGRPCSGKTEAMQHLANKSDVTYISVGNITRNEINSGSALGLQLKSYLEAIKEYPPELITQTLRTHILTTNTSIAVLDGYPKYGREAHSFEKLAREHRLKLGSVAIISITLDEAVKRAESRRICPHCQKTFSMHDSKSLSCPTCPNCLIKLTQREDDSPEVLSRRFHDFDDYMSQTLPILRNLVSDVVEIDGLQSQDKIADQLSTIFRFNSNKPG</sequence>
<dbReference type="EC" id="2.7.4.3" evidence="6"/>
<dbReference type="InterPro" id="IPR027417">
    <property type="entry name" value="P-loop_NTPase"/>
</dbReference>
<evidence type="ECO:0000256" key="5">
    <source>
        <dbReference type="RuleBase" id="RU003330"/>
    </source>
</evidence>
<comment type="caution">
    <text evidence="7">The sequence shown here is derived from an EMBL/GenBank/DDBJ whole genome shotgun (WGS) entry which is preliminary data.</text>
</comment>
<evidence type="ECO:0000313" key="7">
    <source>
        <dbReference type="EMBL" id="KKU03178.1"/>
    </source>
</evidence>
<keyword evidence="6" id="KW-0067">ATP-binding</keyword>
<dbReference type="AlphaFoldDB" id="A0A0G1PCQ2"/>
<dbReference type="PRINTS" id="PR00094">
    <property type="entry name" value="ADENYLTKNASE"/>
</dbReference>
<gene>
    <name evidence="7" type="ORF">UX05_C0003G0017</name>
</gene>
<dbReference type="GO" id="GO:0004017">
    <property type="term" value="F:AMP kinase activity"/>
    <property type="evidence" value="ECO:0007669"/>
    <property type="project" value="UniProtKB-EC"/>
</dbReference>
<dbReference type="GO" id="GO:0005524">
    <property type="term" value="F:ATP binding"/>
    <property type="evidence" value="ECO:0007669"/>
    <property type="project" value="UniProtKB-KW"/>
</dbReference>
<protein>
    <recommendedName>
        <fullName evidence="6">Adenylate kinase</fullName>
        <ecNumber evidence="6">2.7.4.3</ecNumber>
    </recommendedName>
</protein>
<dbReference type="GO" id="GO:0005737">
    <property type="term" value="C:cytoplasm"/>
    <property type="evidence" value="ECO:0007669"/>
    <property type="project" value="UniProtKB-SubCell"/>
</dbReference>
<keyword evidence="1 5" id="KW-0808">Transferase</keyword>
<evidence type="ECO:0000313" key="8">
    <source>
        <dbReference type="Proteomes" id="UP000034264"/>
    </source>
</evidence>
<reference evidence="7 8" key="1">
    <citation type="journal article" date="2015" name="Nature">
        <title>rRNA introns, odd ribosomes, and small enigmatic genomes across a large radiation of phyla.</title>
        <authorList>
            <person name="Brown C.T."/>
            <person name="Hug L.A."/>
            <person name="Thomas B.C."/>
            <person name="Sharon I."/>
            <person name="Castelle C.J."/>
            <person name="Singh A."/>
            <person name="Wilkins M.J."/>
            <person name="Williams K.H."/>
            <person name="Banfield J.F."/>
        </authorList>
    </citation>
    <scope>NUCLEOTIDE SEQUENCE [LARGE SCALE GENOMIC DNA]</scope>
</reference>
<comment type="similarity">
    <text evidence="5">Belongs to the adenylate kinase family.</text>
</comment>
<dbReference type="SUPFAM" id="SSF52540">
    <property type="entry name" value="P-loop containing nucleoside triphosphate hydrolases"/>
    <property type="match status" value="1"/>
</dbReference>
<keyword evidence="3 6" id="KW-0547">Nucleotide-binding</keyword>
<name>A0A0G1PCQ2_9BACT</name>
<dbReference type="InterPro" id="IPR000850">
    <property type="entry name" value="Adenylat/UMP-CMP_kin"/>
</dbReference>
<proteinExistence type="inferred from homology"/>
<keyword evidence="2" id="KW-0545">Nucleotide biosynthesis</keyword>
<dbReference type="Proteomes" id="UP000034264">
    <property type="component" value="Unassembled WGS sequence"/>
</dbReference>
<keyword evidence="4 5" id="KW-0418">Kinase</keyword>
<dbReference type="Gene3D" id="3.40.50.300">
    <property type="entry name" value="P-loop containing nucleotide triphosphate hydrolases"/>
    <property type="match status" value="1"/>
</dbReference>
<dbReference type="Pfam" id="PF00406">
    <property type="entry name" value="ADK"/>
    <property type="match status" value="1"/>
</dbReference>